<dbReference type="RefSeq" id="WP_183368019.1">
    <property type="nucleotide sequence ID" value="NZ_JACIEZ010000011.1"/>
</dbReference>
<accession>A0A7W6NMS7</accession>
<gene>
    <name evidence="2" type="ORF">GGR23_003978</name>
</gene>
<reference evidence="2 3" key="1">
    <citation type="submission" date="2020-08" db="EMBL/GenBank/DDBJ databases">
        <title>Genomic Encyclopedia of Type Strains, Phase IV (KMG-IV): sequencing the most valuable type-strain genomes for metagenomic binning, comparative biology and taxonomic classification.</title>
        <authorList>
            <person name="Goeker M."/>
        </authorList>
    </citation>
    <scope>NUCLEOTIDE SEQUENCE [LARGE SCALE GENOMIC DNA]</scope>
    <source>
        <strain evidence="2 3">DSM 29853</strain>
    </source>
</reference>
<evidence type="ECO:0000256" key="1">
    <source>
        <dbReference type="SAM" id="MobiDB-lite"/>
    </source>
</evidence>
<name>A0A7W6NMS7_9HYPH</name>
<comment type="caution">
    <text evidence="2">The sequence shown here is derived from an EMBL/GenBank/DDBJ whole genome shotgun (WGS) entry which is preliminary data.</text>
</comment>
<feature type="compositionally biased region" description="Basic and acidic residues" evidence="1">
    <location>
        <begin position="1"/>
        <end position="13"/>
    </location>
</feature>
<proteinExistence type="predicted"/>
<dbReference type="EMBL" id="JACIEZ010000011">
    <property type="protein sequence ID" value="MBB4066760.1"/>
    <property type="molecule type" value="Genomic_DNA"/>
</dbReference>
<keyword evidence="3" id="KW-1185">Reference proteome</keyword>
<dbReference type="Proteomes" id="UP000528286">
    <property type="component" value="Unassembled WGS sequence"/>
</dbReference>
<protein>
    <submittedName>
        <fullName evidence="2">Uncharacterized protein</fullName>
    </submittedName>
</protein>
<evidence type="ECO:0000313" key="2">
    <source>
        <dbReference type="EMBL" id="MBB4066760.1"/>
    </source>
</evidence>
<feature type="region of interest" description="Disordered" evidence="1">
    <location>
        <begin position="1"/>
        <end position="23"/>
    </location>
</feature>
<organism evidence="2 3">
    <name type="scientific">Gellertiella hungarica</name>
    <dbReference type="NCBI Taxonomy" id="1572859"/>
    <lineage>
        <taxon>Bacteria</taxon>
        <taxon>Pseudomonadati</taxon>
        <taxon>Pseudomonadota</taxon>
        <taxon>Alphaproteobacteria</taxon>
        <taxon>Hyphomicrobiales</taxon>
        <taxon>Rhizobiaceae</taxon>
        <taxon>Gellertiella</taxon>
    </lineage>
</organism>
<dbReference type="AlphaFoldDB" id="A0A7W6NMS7"/>
<evidence type="ECO:0000313" key="3">
    <source>
        <dbReference type="Proteomes" id="UP000528286"/>
    </source>
</evidence>
<sequence>MKQKIPEDPELKRQQAAAAQQKVNTIQDQLSAETDKSMRYFGARQAMAGARSSPLLKILK</sequence>